<evidence type="ECO:0000313" key="6">
    <source>
        <dbReference type="Proteomes" id="UP000290900"/>
    </source>
</evidence>
<keyword evidence="3" id="KW-0479">Metal-binding</keyword>
<dbReference type="GO" id="GO:0008296">
    <property type="term" value="F:3'-5'-DNA exonuclease activity"/>
    <property type="evidence" value="ECO:0007669"/>
    <property type="project" value="TreeGrafter"/>
</dbReference>
<reference evidence="5 6" key="1">
    <citation type="submission" date="2018-12" db="EMBL/GenBank/DDBJ databases">
        <authorList>
            <person name="Tiukova I."/>
            <person name="Dainat J."/>
        </authorList>
    </citation>
    <scope>NUCLEOTIDE SEQUENCE [LARGE SCALE GENOMIC DNA]</scope>
</reference>
<keyword evidence="2" id="KW-0540">Nuclease</keyword>
<dbReference type="PROSITE" id="PS01090">
    <property type="entry name" value="TATD_2"/>
    <property type="match status" value="1"/>
</dbReference>
<evidence type="ECO:0000256" key="2">
    <source>
        <dbReference type="ARBA" id="ARBA00022722"/>
    </source>
</evidence>
<dbReference type="InterPro" id="IPR018228">
    <property type="entry name" value="DNase_TatD-rel_CS"/>
</dbReference>
<organism evidence="5 6">
    <name type="scientific">Brettanomyces naardenensis</name>
    <name type="common">Yeast</name>
    <dbReference type="NCBI Taxonomy" id="13370"/>
    <lineage>
        <taxon>Eukaryota</taxon>
        <taxon>Fungi</taxon>
        <taxon>Dikarya</taxon>
        <taxon>Ascomycota</taxon>
        <taxon>Saccharomycotina</taxon>
        <taxon>Pichiomycetes</taxon>
        <taxon>Pichiales</taxon>
        <taxon>Pichiaceae</taxon>
        <taxon>Brettanomyces</taxon>
    </lineage>
</organism>
<dbReference type="InterPro" id="IPR050891">
    <property type="entry name" value="TatD-type_Hydrolase"/>
</dbReference>
<evidence type="ECO:0000256" key="4">
    <source>
        <dbReference type="ARBA" id="ARBA00022801"/>
    </source>
</evidence>
<dbReference type="PROSITE" id="PS01091">
    <property type="entry name" value="TATD_3"/>
    <property type="match status" value="1"/>
</dbReference>
<protein>
    <submittedName>
        <fullName evidence="5">DEKNAAC104010</fullName>
    </submittedName>
</protein>
<proteinExistence type="inferred from homology"/>
<evidence type="ECO:0000256" key="1">
    <source>
        <dbReference type="ARBA" id="ARBA00009275"/>
    </source>
</evidence>
<dbReference type="Pfam" id="PF01026">
    <property type="entry name" value="TatD_DNase"/>
    <property type="match status" value="1"/>
</dbReference>
<dbReference type="InterPro" id="IPR032466">
    <property type="entry name" value="Metal_Hydrolase"/>
</dbReference>
<evidence type="ECO:0000313" key="5">
    <source>
        <dbReference type="EMBL" id="VEU23132.1"/>
    </source>
</evidence>
<dbReference type="FunCoup" id="A0A448YQD6">
    <property type="interactions" value="581"/>
</dbReference>
<dbReference type="SUPFAM" id="SSF51556">
    <property type="entry name" value="Metallo-dependent hydrolases"/>
    <property type="match status" value="1"/>
</dbReference>
<name>A0A448YQD6_BRENA</name>
<comment type="similarity">
    <text evidence="1">Belongs to the metallo-dependent hydrolases superfamily. TatD-type hydrolase family.</text>
</comment>
<dbReference type="Gene3D" id="3.20.20.140">
    <property type="entry name" value="Metal-dependent hydrolases"/>
    <property type="match status" value="1"/>
</dbReference>
<dbReference type="PANTHER" id="PTHR10060">
    <property type="entry name" value="TATD FAMILY DEOXYRIBONUCLEASE"/>
    <property type="match status" value="1"/>
</dbReference>
<dbReference type="PANTHER" id="PTHR10060:SF15">
    <property type="entry name" value="DEOXYRIBONUCLEASE TATDN1"/>
    <property type="match status" value="1"/>
</dbReference>
<sequence length="357" mass="41097">MLNIIRAMSTKAIAYIPRYYDVGMNLSDDMFKGVYRDKLRHSSDLDEVMRRAKIMHVEKMLLTGSSLEESEWTLRNARQYNDEALHDDVDGHRVYPQLACTVGVHPCTVMEFEADPKSHLDKLRTLIGDYQGLVKAFGEIGLDYDRLNYTSADKQRQYFELQLKLACEFDLPLFLHMRNACDDFLSILVPFLDGSRSDGYRLKNKNCLVHSFSGTSDELKRILKHESLRISVNGCSLKTEENCKVASEIPLDRLLIETDSPWCEIKRTHASYRYVSRCPNEFYPLEYEEERKEGGNLHHLLPIPVMKAEKKVGKGLVKGRNEPCMVGFVAEVMSRLKGVEGRELIEAVWRNSEELFG</sequence>
<gene>
    <name evidence="5" type="ORF">BRENAR_LOCUS3863</name>
</gene>
<dbReference type="CDD" id="cd01310">
    <property type="entry name" value="TatD_DNAse"/>
    <property type="match status" value="1"/>
</dbReference>
<keyword evidence="6" id="KW-1185">Reference proteome</keyword>
<dbReference type="EMBL" id="CAACVR010000034">
    <property type="protein sequence ID" value="VEU23132.1"/>
    <property type="molecule type" value="Genomic_DNA"/>
</dbReference>
<dbReference type="AlphaFoldDB" id="A0A448YQD6"/>
<dbReference type="Proteomes" id="UP000290900">
    <property type="component" value="Unassembled WGS sequence"/>
</dbReference>
<dbReference type="GO" id="GO:0005829">
    <property type="term" value="C:cytosol"/>
    <property type="evidence" value="ECO:0007669"/>
    <property type="project" value="TreeGrafter"/>
</dbReference>
<dbReference type="STRING" id="13370.A0A448YQD6"/>
<accession>A0A448YQD6</accession>
<keyword evidence="4" id="KW-0378">Hydrolase</keyword>
<dbReference type="InterPro" id="IPR001130">
    <property type="entry name" value="TatD-like"/>
</dbReference>
<evidence type="ECO:0000256" key="3">
    <source>
        <dbReference type="ARBA" id="ARBA00022723"/>
    </source>
</evidence>
<dbReference type="OrthoDB" id="6079689at2759"/>
<dbReference type="GO" id="GO:0046872">
    <property type="term" value="F:metal ion binding"/>
    <property type="evidence" value="ECO:0007669"/>
    <property type="project" value="UniProtKB-KW"/>
</dbReference>
<dbReference type="InParanoid" id="A0A448YQD6"/>